<dbReference type="InParanoid" id="H6QUE0"/>
<dbReference type="VEuPathDB" id="FungiDB:PGTG_22391"/>
<proteinExistence type="predicted"/>
<feature type="region of interest" description="Disordered" evidence="1">
    <location>
        <begin position="1"/>
        <end position="85"/>
    </location>
</feature>
<protein>
    <submittedName>
        <fullName evidence="2">Uncharacterized protein</fullName>
    </submittedName>
</protein>
<keyword evidence="3" id="KW-1185">Reference proteome</keyword>
<dbReference type="KEGG" id="pgr:PGTG_22391"/>
<organism evidence="2 3">
    <name type="scientific">Puccinia graminis f. sp. tritici (strain CRL 75-36-700-3 / race SCCL)</name>
    <name type="common">Black stem rust fungus</name>
    <dbReference type="NCBI Taxonomy" id="418459"/>
    <lineage>
        <taxon>Eukaryota</taxon>
        <taxon>Fungi</taxon>
        <taxon>Dikarya</taxon>
        <taxon>Basidiomycota</taxon>
        <taxon>Pucciniomycotina</taxon>
        <taxon>Pucciniomycetes</taxon>
        <taxon>Pucciniales</taxon>
        <taxon>Pucciniaceae</taxon>
        <taxon>Puccinia</taxon>
    </lineage>
</organism>
<evidence type="ECO:0000256" key="1">
    <source>
        <dbReference type="SAM" id="MobiDB-lite"/>
    </source>
</evidence>
<dbReference type="RefSeq" id="XP_003888883.1">
    <property type="nucleotide sequence ID" value="XM_003888834.1"/>
</dbReference>
<dbReference type="EMBL" id="DS178336">
    <property type="protein sequence ID" value="EHS64603.1"/>
    <property type="molecule type" value="Genomic_DNA"/>
</dbReference>
<reference evidence="3" key="1">
    <citation type="journal article" date="2011" name="Proc. Natl. Acad. Sci. U.S.A.">
        <title>Obligate biotrophy features unraveled by the genomic analysis of rust fungi.</title>
        <authorList>
            <person name="Duplessis S."/>
            <person name="Cuomo C.A."/>
            <person name="Lin Y.-C."/>
            <person name="Aerts A."/>
            <person name="Tisserant E."/>
            <person name="Veneault-Fourrey C."/>
            <person name="Joly D.L."/>
            <person name="Hacquard S."/>
            <person name="Amselem J."/>
            <person name="Cantarel B.L."/>
            <person name="Chiu R."/>
            <person name="Coutinho P.M."/>
            <person name="Feau N."/>
            <person name="Field M."/>
            <person name="Frey P."/>
            <person name="Gelhaye E."/>
            <person name="Goldberg J."/>
            <person name="Grabherr M.G."/>
            <person name="Kodira C.D."/>
            <person name="Kohler A."/>
            <person name="Kuees U."/>
            <person name="Lindquist E.A."/>
            <person name="Lucas S.M."/>
            <person name="Mago R."/>
            <person name="Mauceli E."/>
            <person name="Morin E."/>
            <person name="Murat C."/>
            <person name="Pangilinan J.L."/>
            <person name="Park R."/>
            <person name="Pearson M."/>
            <person name="Quesneville H."/>
            <person name="Rouhier N."/>
            <person name="Sakthikumar S."/>
            <person name="Salamov A.A."/>
            <person name="Schmutz J."/>
            <person name="Selles B."/>
            <person name="Shapiro H."/>
            <person name="Tanguay P."/>
            <person name="Tuskan G.A."/>
            <person name="Henrissat B."/>
            <person name="Van de Peer Y."/>
            <person name="Rouze P."/>
            <person name="Ellis J.G."/>
            <person name="Dodds P.N."/>
            <person name="Schein J.E."/>
            <person name="Zhong S."/>
            <person name="Hamelin R.C."/>
            <person name="Grigoriev I.V."/>
            <person name="Szabo L.J."/>
            <person name="Martin F."/>
        </authorList>
    </citation>
    <scope>NUCLEOTIDE SEQUENCE [LARGE SCALE GENOMIC DNA]</scope>
    <source>
        <strain evidence="3">CRL 75-36-700-3 / race SCCL</strain>
    </source>
</reference>
<accession>H6QUE0</accession>
<dbReference type="Proteomes" id="UP000008783">
    <property type="component" value="Unassembled WGS sequence"/>
</dbReference>
<dbReference type="GeneID" id="13542413"/>
<dbReference type="HOGENOM" id="CLU_2513751_0_0_1"/>
<sequence length="85" mass="9262">MVDPHAKKKIQPPAVHTRRPSASQTYTHLPSYRDPQDALPQEEHPTGIPGAADTRRHASLAPYKAEERCPKGIPPLPQGRPVGSA</sequence>
<feature type="compositionally biased region" description="Basic residues" evidence="1">
    <location>
        <begin position="1"/>
        <end position="10"/>
    </location>
</feature>
<evidence type="ECO:0000313" key="3">
    <source>
        <dbReference type="Proteomes" id="UP000008783"/>
    </source>
</evidence>
<evidence type="ECO:0000313" key="2">
    <source>
        <dbReference type="EMBL" id="EHS64603.1"/>
    </source>
</evidence>
<dbReference type="AlphaFoldDB" id="H6QUE0"/>
<name>H6QUE0_PUCGT</name>
<gene>
    <name evidence="2" type="ORF">PGTG_22391</name>
</gene>